<dbReference type="InterPro" id="IPR036116">
    <property type="entry name" value="FN3_sf"/>
</dbReference>
<sequence>MDGQLVHQSTGISSIYTYPWSYLGKVGSNAWAGDIAEVLVYERALTVAEHTAVQNYLAQKYQLSPLAAPEPVSVPDGIAVALTATDAITVTWNTVPEAGVSYELQVRAPGREYRTLAVLPSGTTSHTHTDLNPETDYTYRVRVRAPLGISAWSLEAATTTPALPPPTANDQPPSTGLRLWLQAGVGLTLDEQGMVARWADQSGRGNHAGHMPDGDYWIWSGLTPVEDSQLGTVVRSEYGDGLPLPALMNEATGGEVFLVVKADDSYDSVTPFTLGHTFYYPQWRDYYYDPENPYSETDIISDSFGRSTTVDMTVPENKPVRGHWRLYNVSASADGWAARLDNEPLGEAEGGPLVFGSYGTIGGGMGGPTEIAEILVYHRALGQTEKESVAAYLGQKYQLNVVLPPELQPPAAPSDLTATATGQTSIALAWTASATEGAAYELERKAGGSDSTAPYGKIADLAAGATSHTDIGLTPATTYTYRLRAVKDGRTSSFTLGVTATTDDPQPVSSNLRLWLKADAGVVTDGAGKVSQWTDQSGRNNHASQNTADARPQPVAAATPGGVPAVRFDGTDSHLSFGNLYTIPSGSPSAEVFVVLRAQQGGTAGRYAFALSHHGGLKYPASDGVLSDDFGRLVNPVSLAVPNGVDLSGWHIYNAANGGASRDWVARLDGAIIGRADSNGNPYWYPWSYLGRGAAYSNSFWAGDIAEVLVYDRALSQEEREQTEYYLRSRHGFGQPAVPATPAAPTVDVLSATRALISWEMMAQPATCELQRREQPNGTWEDISVAGRLSVLDEGLMPGTAYAYRLRARNAGGVSAWSADVSVTMPTAGEQGVPFDGMRLWLHPAGTDANGDGAVQTWSDWSGRKTHATAANAAARPQLVPGVWGGRSVVRFDGAGQLGFPTSSFSGAREMEQFVVLKAKAGSPAGRRAYALGHYGSAVQYPAPDGTIRDNLGQLTGNAEVIPFPAETNAHGWHVYHTRLTAQSRLARVDGQLVHQSAGISSIYTYPWSYLGKVSGDGWAGDIAEVFVYDRALTVAEHAAVQNYLVQKYQLPPPAAPEPVSTPTGISASVSAPDTITVTWDTVPEAGSSYELQVLLPGREYRTLAVLPPGTTSHAHTDLNPDATYTYRIRTRAPLGISAWSEEASATTPALPPPADGQPPSTGLRLWLRADIGLTLDDQGMVAHWADQSGRGNHAGQMPSEDYWIWSGLTPTEDPQLGPVVQAEGWSDGLPLPALMNEATGGEVFVVLKTSDSYDDITPFTLGHTFYYPRWRDYYYDPENPYPETDIIADSFGRSAAIDMAVPEGKPIRDHWRLYNVNASTNGWAARLDHELLGEADGGPLVFGQYGTIGGGMGGPTQIAEILVYHRALGEAERETVAAYLGQKYQLDVVLPPGTQPPAPPENFTATATGQTTIALAWTASPTEGSAYELERKLGDAGSTAPYTKIADIAADTTSHTDTGLSSAATYTYRLRAVKAGLHSGYTAEAVATTKLTVPDNFTAEAVAWNTVSLSWMPVPESGATYELERKPAAGEGGFENIAGLPAGTAAHTDAGLSPETGYIYRLRAVLGGNVSDYTGALLVTTPPQPPQPPGPPASLTAATTSANNIELAWTASPTEGAAYELERKTGDGSFEKIADLGSGVVFHLDAGLAGGMIYTYRIRAAKGGIFSDYSEEVQVRMVGNAPDAVIVSPIDGTTLAWNQALAIECVATPADDANPIAKLRLFRDGIPVAESDQSSLELVLPSVEPGVHSLAVLATTVWGAEKWSDPVTINVTAQLENSPAPSTYSPSYGVVWRQLAPMAGSEAGVTEVGMPLRTAAWWQGKVTGVSGQQVQVDLGSDSQLPDFFASGNTAMMEVLDSPTSTGMFFTVTGVDGDTWLCAVNAPVQAGDIVAVRPLSGLDEIVSKATNESWPGSDIPATADTVELNRVSISPEGWPVAGGIFTAYYKDASSQWRASDSSAPEVPLVFPGQSLRITRKTGHPVTWMQTGNVRKWTALTARLSPGAQWVSADNLVPLPLKRWPWGASSSNGQLVGGTDPLQSDLVSASVADGRHVFYLHREDGTEWEWRRADAPEFPAGHELVTPLSTFEINSFPSGGDPVRLSLPRGF</sequence>
<dbReference type="Gene3D" id="2.60.120.200">
    <property type="match status" value="2"/>
</dbReference>
<feature type="compositionally biased region" description="Low complexity" evidence="1">
    <location>
        <begin position="552"/>
        <end position="562"/>
    </location>
</feature>
<evidence type="ECO:0000313" key="3">
    <source>
        <dbReference type="EMBL" id="OAM91710.1"/>
    </source>
</evidence>
<feature type="region of interest" description="Disordered" evidence="1">
    <location>
        <begin position="531"/>
        <end position="562"/>
    </location>
</feature>
<dbReference type="STRING" id="1184151.AW736_01920"/>
<evidence type="ECO:0000313" key="4">
    <source>
        <dbReference type="Proteomes" id="UP000078486"/>
    </source>
</evidence>
<feature type="domain" description="Fibronectin type-III" evidence="2">
    <location>
        <begin position="68"/>
        <end position="163"/>
    </location>
</feature>
<feature type="domain" description="Fibronectin type-III" evidence="2">
    <location>
        <begin position="1062"/>
        <end position="1151"/>
    </location>
</feature>
<dbReference type="PROSITE" id="PS50853">
    <property type="entry name" value="FN3"/>
    <property type="match status" value="7"/>
</dbReference>
<dbReference type="InterPro" id="IPR013320">
    <property type="entry name" value="ConA-like_dom_sf"/>
</dbReference>
<feature type="compositionally biased region" description="Polar residues" evidence="1">
    <location>
        <begin position="531"/>
        <end position="548"/>
    </location>
</feature>
<feature type="domain" description="Fibronectin type-III" evidence="2">
    <location>
        <begin position="1494"/>
        <end position="1585"/>
    </location>
</feature>
<dbReference type="EMBL" id="LRRQ01000016">
    <property type="protein sequence ID" value="OAM91710.1"/>
    <property type="molecule type" value="Genomic_DNA"/>
</dbReference>
<evidence type="ECO:0000259" key="2">
    <source>
        <dbReference type="PROSITE" id="PS50853"/>
    </source>
</evidence>
<reference evidence="3 4" key="1">
    <citation type="submission" date="2016-01" db="EMBL/GenBank/DDBJ databases">
        <title>High potential of lignocellulose degradation of a new Verrucomicrobia species.</title>
        <authorList>
            <person name="Wang Y."/>
            <person name="Shi Y."/>
            <person name="Qiu Z."/>
            <person name="Liu S."/>
            <person name="Yang H."/>
        </authorList>
    </citation>
    <scope>NUCLEOTIDE SEQUENCE [LARGE SCALE GENOMIC DNA]</scope>
    <source>
        <strain evidence="3 4">TSB47</strain>
    </source>
</reference>
<dbReference type="InterPro" id="IPR003961">
    <property type="entry name" value="FN3_dom"/>
</dbReference>
<dbReference type="Gene3D" id="2.60.40.10">
    <property type="entry name" value="Immunoglobulins"/>
    <property type="match status" value="8"/>
</dbReference>
<keyword evidence="4" id="KW-1185">Reference proteome</keyword>
<feature type="domain" description="Fibronectin type-III" evidence="2">
    <location>
        <begin position="741"/>
        <end position="828"/>
    </location>
</feature>
<organism evidence="3 4">
    <name type="scientific">Termitidicoccus mucosus</name>
    <dbReference type="NCBI Taxonomy" id="1184151"/>
    <lineage>
        <taxon>Bacteria</taxon>
        <taxon>Pseudomonadati</taxon>
        <taxon>Verrucomicrobiota</taxon>
        <taxon>Opitutia</taxon>
        <taxon>Opitutales</taxon>
        <taxon>Opitutaceae</taxon>
        <taxon>Termitidicoccus</taxon>
    </lineage>
</organism>
<proteinExistence type="predicted"/>
<dbReference type="GO" id="GO:0016020">
    <property type="term" value="C:membrane"/>
    <property type="evidence" value="ECO:0007669"/>
    <property type="project" value="UniProtKB-SubCell"/>
</dbReference>
<name>A0A178IP86_9BACT</name>
<dbReference type="Proteomes" id="UP000078486">
    <property type="component" value="Unassembled WGS sequence"/>
</dbReference>
<protein>
    <recommendedName>
        <fullName evidence="2">Fibronectin type-III domain-containing protein</fullName>
    </recommendedName>
</protein>
<comment type="caution">
    <text evidence="3">The sequence shown here is derived from an EMBL/GenBank/DDBJ whole genome shotgun (WGS) entry which is preliminary data.</text>
</comment>
<feature type="domain" description="Fibronectin type-III" evidence="2">
    <location>
        <begin position="412"/>
        <end position="505"/>
    </location>
</feature>
<dbReference type="SMART" id="SM00060">
    <property type="entry name" value="FN3"/>
    <property type="match status" value="7"/>
</dbReference>
<dbReference type="SUPFAM" id="SSF49265">
    <property type="entry name" value="Fibronectin type III"/>
    <property type="match status" value="5"/>
</dbReference>
<dbReference type="InterPro" id="IPR013783">
    <property type="entry name" value="Ig-like_fold"/>
</dbReference>
<feature type="domain" description="Fibronectin type-III" evidence="2">
    <location>
        <begin position="1592"/>
        <end position="1682"/>
    </location>
</feature>
<dbReference type="Pfam" id="PF00041">
    <property type="entry name" value="fn3"/>
    <property type="match status" value="4"/>
</dbReference>
<feature type="domain" description="Fibronectin type-III" evidence="2">
    <location>
        <begin position="1400"/>
        <end position="1493"/>
    </location>
</feature>
<dbReference type="PANTHER" id="PTHR46957:SF3">
    <property type="entry name" value="CYTOKINE RECEPTOR"/>
    <property type="match status" value="1"/>
</dbReference>
<dbReference type="PANTHER" id="PTHR46957">
    <property type="entry name" value="CYTOKINE RECEPTOR"/>
    <property type="match status" value="1"/>
</dbReference>
<dbReference type="SUPFAM" id="SSF49899">
    <property type="entry name" value="Concanavalin A-like lectins/glucanases"/>
    <property type="match status" value="2"/>
</dbReference>
<gene>
    <name evidence="3" type="ORF">AW736_01920</name>
</gene>
<evidence type="ECO:0000256" key="1">
    <source>
        <dbReference type="SAM" id="MobiDB-lite"/>
    </source>
</evidence>
<dbReference type="InterPro" id="IPR050713">
    <property type="entry name" value="RTP_Phos/Ushers"/>
</dbReference>
<accession>A0A178IP86</accession>
<dbReference type="CDD" id="cd00063">
    <property type="entry name" value="FN3"/>
    <property type="match status" value="7"/>
</dbReference>